<evidence type="ECO:0000313" key="1">
    <source>
        <dbReference type="EMBL" id="MDR6725542.1"/>
    </source>
</evidence>
<reference evidence="1" key="1">
    <citation type="submission" date="2023-07" db="EMBL/GenBank/DDBJ databases">
        <title>Sorghum-associated microbial communities from plants grown in Nebraska, USA.</title>
        <authorList>
            <person name="Schachtman D."/>
        </authorList>
    </citation>
    <scope>NUCLEOTIDE SEQUENCE</scope>
    <source>
        <strain evidence="1">BE80</strain>
    </source>
</reference>
<accession>A0AAP5LNA9</accession>
<dbReference type="Proteomes" id="UP001254832">
    <property type="component" value="Unassembled WGS sequence"/>
</dbReference>
<name>A0AAP5LNA9_PAEAM</name>
<evidence type="ECO:0000313" key="2">
    <source>
        <dbReference type="Proteomes" id="UP001254832"/>
    </source>
</evidence>
<gene>
    <name evidence="1" type="ORF">J2W91_004041</name>
</gene>
<dbReference type="EMBL" id="JAVDTR010000011">
    <property type="protein sequence ID" value="MDR6725542.1"/>
    <property type="molecule type" value="Genomic_DNA"/>
</dbReference>
<dbReference type="RefSeq" id="WP_056695832.1">
    <property type="nucleotide sequence ID" value="NZ_JAVDTR010000011.1"/>
</dbReference>
<comment type="caution">
    <text evidence="1">The sequence shown here is derived from an EMBL/GenBank/DDBJ whole genome shotgun (WGS) entry which is preliminary data.</text>
</comment>
<proteinExistence type="predicted"/>
<sequence>MLNSKKLQLAYKRYVKNFADKSTLDKVQLKYEEAESENTPIVESQDIGKDHILLINLYRISSYWLSVWKNEILINGNNSSIGLIQMQQVTLYQCMCRHIYKDRYPKMKLINYSFESNIIALIHFNMYGWAKEETLFFNFIEDYFGENIMEANDWKQHIWFLLELYLQYTNRTILGTSDHVHLAARSTLEDRDKRCDLIPEELGIYREVLDRWNTPDLDEITQLIAKMSDHHSTLASDLGESLEFGDFDYAFYPYEILFLLHVRKKRGLPNPEHFDDFLMNTPEAKMNIQDPEPYPELDPLLKMVDEFYRKNYPEYIPNQHGELFQ</sequence>
<protein>
    <submittedName>
        <fullName evidence="1">Uncharacterized protein</fullName>
    </submittedName>
</protein>
<organism evidence="1 2">
    <name type="scientific">Paenibacillus amylolyticus</name>
    <dbReference type="NCBI Taxonomy" id="1451"/>
    <lineage>
        <taxon>Bacteria</taxon>
        <taxon>Bacillati</taxon>
        <taxon>Bacillota</taxon>
        <taxon>Bacilli</taxon>
        <taxon>Bacillales</taxon>
        <taxon>Paenibacillaceae</taxon>
        <taxon>Paenibacillus</taxon>
    </lineage>
</organism>
<dbReference type="AlphaFoldDB" id="A0AAP5LNA9"/>